<dbReference type="PANTHER" id="PTHR42695:SF5">
    <property type="entry name" value="GLUTAMINE AMIDOTRANSFERASE YLR126C-RELATED"/>
    <property type="match status" value="1"/>
</dbReference>
<feature type="domain" description="Glutamine amidotransferase" evidence="1">
    <location>
        <begin position="61"/>
        <end position="200"/>
    </location>
</feature>
<name>A0A162X7V0_DIDRA</name>
<keyword evidence="3" id="KW-1185">Reference proteome</keyword>
<dbReference type="SUPFAM" id="SSF52317">
    <property type="entry name" value="Class I glutamine amidotransferase-like"/>
    <property type="match status" value="1"/>
</dbReference>
<reference evidence="2 3" key="1">
    <citation type="journal article" date="2016" name="Sci. Rep.">
        <title>Draft genome sequencing and secretome analysis of fungal phytopathogen Ascochyta rabiei provides insight into the necrotrophic effector repertoire.</title>
        <authorList>
            <person name="Verma S."/>
            <person name="Gazara R.K."/>
            <person name="Nizam S."/>
            <person name="Parween S."/>
            <person name="Chattopadhyay D."/>
            <person name="Verma P.K."/>
        </authorList>
    </citation>
    <scope>NUCLEOTIDE SEQUENCE [LARGE SCALE GENOMIC DNA]</scope>
    <source>
        <strain evidence="2 3">ArDII</strain>
    </source>
</reference>
<dbReference type="EMBL" id="JYNV01000292">
    <property type="protein sequence ID" value="KZM19391.1"/>
    <property type="molecule type" value="Genomic_DNA"/>
</dbReference>
<dbReference type="GO" id="GO:0005829">
    <property type="term" value="C:cytosol"/>
    <property type="evidence" value="ECO:0007669"/>
    <property type="project" value="TreeGrafter"/>
</dbReference>
<dbReference type="CDD" id="cd01741">
    <property type="entry name" value="GATase1_1"/>
    <property type="match status" value="1"/>
</dbReference>
<sequence>MKTPLRIAVLQCDTPPPDVVALYGAYDRIFTTLLEKAAEGLGLDPKKDLELSAFEVVTKQEYPEIEDVDAVLISGSKHNSFDSDPWILKLVAFTEKLLKQDRVRIIGVCFGHQIVGRAMGVKVGRSDNGWEISVLPVELTAKGKEVFQQDTLAIHQMHKDIVFEYPEGVEKLGASPRCLTQGMYQKGRLISVQGHPEFHEGIVSRLVKMRHQQGIFEDEQARDALSRVGDKHDGVVIAQAFLRFLLED</sequence>
<dbReference type="OrthoDB" id="92161at2759"/>
<dbReference type="GO" id="GO:0005634">
    <property type="term" value="C:nucleus"/>
    <property type="evidence" value="ECO:0007669"/>
    <property type="project" value="TreeGrafter"/>
</dbReference>
<dbReference type="STRING" id="5454.A0A162X7V0"/>
<protein>
    <recommendedName>
        <fullName evidence="1">Glutamine amidotransferase domain-containing protein</fullName>
    </recommendedName>
</protein>
<accession>A0A162X7V0</accession>
<dbReference type="PANTHER" id="PTHR42695">
    <property type="entry name" value="GLUTAMINE AMIDOTRANSFERASE YLR126C-RELATED"/>
    <property type="match status" value="1"/>
</dbReference>
<dbReference type="InterPro" id="IPR044992">
    <property type="entry name" value="ChyE-like"/>
</dbReference>
<proteinExistence type="predicted"/>
<dbReference type="Gene3D" id="3.40.50.880">
    <property type="match status" value="1"/>
</dbReference>
<dbReference type="PROSITE" id="PS51273">
    <property type="entry name" value="GATASE_TYPE_1"/>
    <property type="match status" value="1"/>
</dbReference>
<evidence type="ECO:0000313" key="2">
    <source>
        <dbReference type="EMBL" id="KZM19391.1"/>
    </source>
</evidence>
<dbReference type="AlphaFoldDB" id="A0A162X7V0"/>
<dbReference type="Proteomes" id="UP000076837">
    <property type="component" value="Unassembled WGS sequence"/>
</dbReference>
<dbReference type="InterPro" id="IPR029062">
    <property type="entry name" value="Class_I_gatase-like"/>
</dbReference>
<evidence type="ECO:0000313" key="3">
    <source>
        <dbReference type="Proteomes" id="UP000076837"/>
    </source>
</evidence>
<comment type="caution">
    <text evidence="2">The sequence shown here is derived from an EMBL/GenBank/DDBJ whole genome shotgun (WGS) entry which is preliminary data.</text>
</comment>
<dbReference type="Pfam" id="PF00117">
    <property type="entry name" value="GATase"/>
    <property type="match status" value="1"/>
</dbReference>
<evidence type="ECO:0000259" key="1">
    <source>
        <dbReference type="Pfam" id="PF00117"/>
    </source>
</evidence>
<gene>
    <name evidence="2" type="ORF">ST47_g9451</name>
</gene>
<dbReference type="InterPro" id="IPR017926">
    <property type="entry name" value="GATASE"/>
</dbReference>
<organism evidence="2 3">
    <name type="scientific">Didymella rabiei</name>
    <name type="common">Chickpea ascochyta blight fungus</name>
    <name type="synonym">Mycosphaerella rabiei</name>
    <dbReference type="NCBI Taxonomy" id="5454"/>
    <lineage>
        <taxon>Eukaryota</taxon>
        <taxon>Fungi</taxon>
        <taxon>Dikarya</taxon>
        <taxon>Ascomycota</taxon>
        <taxon>Pezizomycotina</taxon>
        <taxon>Dothideomycetes</taxon>
        <taxon>Pleosporomycetidae</taxon>
        <taxon>Pleosporales</taxon>
        <taxon>Pleosporineae</taxon>
        <taxon>Didymellaceae</taxon>
        <taxon>Ascochyta</taxon>
    </lineage>
</organism>